<dbReference type="PANTHER" id="PTHR11675">
    <property type="entry name" value="N-ACETYLGALACTOSAMINYLTRANSFERASE"/>
    <property type="match status" value="1"/>
</dbReference>
<accession>A0ABD3VVA6</accession>
<protein>
    <recommendedName>
        <fullName evidence="2">Polypeptide N-acetylgalactosaminyltransferase</fullName>
        <ecNumber evidence="2">2.4.1.-</ecNumber>
    </recommendedName>
    <alternativeName>
        <fullName evidence="2">Protein-UDP acetylgalactosaminyltransferase</fullName>
    </alternativeName>
</protein>
<reference evidence="5 6" key="1">
    <citation type="submission" date="2024-11" db="EMBL/GenBank/DDBJ databases">
        <title>Chromosome-level genome assembly of the freshwater bivalve Anodonta woodiana.</title>
        <authorList>
            <person name="Chen X."/>
        </authorList>
    </citation>
    <scope>NUCLEOTIDE SEQUENCE [LARGE SCALE GENOMIC DNA]</scope>
    <source>
        <strain evidence="5">MN2024</strain>
        <tissue evidence="5">Gills</tissue>
    </source>
</reference>
<keyword evidence="2" id="KW-0808">Transferase</keyword>
<dbReference type="InterPro" id="IPR029044">
    <property type="entry name" value="Nucleotide-diphossugar_trans"/>
</dbReference>
<evidence type="ECO:0000256" key="1">
    <source>
        <dbReference type="ARBA" id="ARBA00023157"/>
    </source>
</evidence>
<comment type="caution">
    <text evidence="5">The sequence shown here is derived from an EMBL/GenBank/DDBJ whole genome shotgun (WGS) entry which is preliminary data.</text>
</comment>
<feature type="domain" description="Glycosyltransferase 2-like" evidence="4">
    <location>
        <begin position="166"/>
        <end position="316"/>
    </location>
</feature>
<dbReference type="EMBL" id="JBJQND010000009">
    <property type="protein sequence ID" value="KAL3865532.1"/>
    <property type="molecule type" value="Genomic_DNA"/>
</dbReference>
<evidence type="ECO:0000259" key="4">
    <source>
        <dbReference type="Pfam" id="PF00535"/>
    </source>
</evidence>
<keyword evidence="1 2" id="KW-1015">Disulfide bond</keyword>
<dbReference type="Proteomes" id="UP001634394">
    <property type="component" value="Unassembled WGS sequence"/>
</dbReference>
<dbReference type="Gene3D" id="2.80.10.50">
    <property type="match status" value="1"/>
</dbReference>
<dbReference type="Pfam" id="PF00535">
    <property type="entry name" value="Glycos_transf_2"/>
    <property type="match status" value="1"/>
</dbReference>
<comment type="similarity">
    <text evidence="2">Belongs to the glycosyltransferase 2 family. GalNAc-T subfamily.</text>
</comment>
<feature type="region of interest" description="Disordered" evidence="3">
    <location>
        <begin position="82"/>
        <end position="105"/>
    </location>
</feature>
<comment type="cofactor">
    <cofactor evidence="2">
        <name>Mn(2+)</name>
        <dbReference type="ChEBI" id="CHEBI:29035"/>
    </cofactor>
</comment>
<dbReference type="AlphaFoldDB" id="A0ABD3VVA6"/>
<dbReference type="InterPro" id="IPR035992">
    <property type="entry name" value="Ricin_B-like_lectins"/>
</dbReference>
<comment type="pathway">
    <text evidence="2">Protein modification; protein glycosylation.</text>
</comment>
<keyword evidence="6" id="KW-1185">Reference proteome</keyword>
<feature type="transmembrane region" description="Helical" evidence="2">
    <location>
        <begin position="7"/>
        <end position="26"/>
    </location>
</feature>
<dbReference type="SUPFAM" id="SSF53448">
    <property type="entry name" value="Nucleotide-diphospho-sugar transferases"/>
    <property type="match status" value="1"/>
</dbReference>
<dbReference type="Gene3D" id="3.90.550.10">
    <property type="entry name" value="Spore Coat Polysaccharide Biosynthesis Protein SpsA, Chain A"/>
    <property type="match status" value="1"/>
</dbReference>
<dbReference type="EC" id="2.4.1.-" evidence="2"/>
<name>A0ABD3VVA6_SINWO</name>
<keyword evidence="2" id="KW-1133">Transmembrane helix</keyword>
<keyword evidence="2" id="KW-0464">Manganese</keyword>
<comment type="subcellular location">
    <subcellularLocation>
        <location evidence="2">Golgi apparatus membrane</location>
        <topology evidence="2">Single-pass type II membrane protein</topology>
    </subcellularLocation>
</comment>
<proteinExistence type="inferred from homology"/>
<keyword evidence="2" id="KW-0472">Membrane</keyword>
<sequence length="609" mass="69907">MRLIIRYAVAAFALFFLLITLEVIYYNSEVCYFIFGYYNSNDIPSSNRGLVPDTKHTFPELVFNPKKPFIGRNIAKSWKEYQTNSNSTTGNPLIDDYGKNDPSKTGEHGRGVMFVGEEKIKAEKLMEQYQVNVYASDLIPLNRIVPDSRFLNCKKIQYPEDLPTASIIIPFYDEWPSLLLRTVYSVVNRTPRHLLEEIILVDDGSTLEELKGGLNDYIKNNFPAGLIKLVRLPQRSGLIKARTEGWKVSTGTVLVFFDSHMEVNIDWIQPLLVTIKKERATVAMGVLDYVHRDSFHYNYNEGKLGRYGFEWSLGFFETYFRTHHIGKTAEDVRPGTVMVGAAYAIDSSYFREIGAYDDGMKVWGGENIEMSWRVILCGGRLIHVPCSHFGHVARLQPYSFPGGRRATQLYNYKHVGNISERLEIKRRLQCKPFSYFLDNDWPELLVYNQNVYAWGSARNPQTNKCLDNHNYLYRTAEKLYAKNCTFQLKAQGFSWMTNKQLRTTLQCVVVKAASDGERPMLEDCFEGPFETWQHNKAIMSGYSLSRVPYSGLCVSIGSFYKHIFYIFYIQTALGRPNPFWICPYPGTSDLCPMTVAHSVLPCIGILVRI</sequence>
<evidence type="ECO:0000256" key="3">
    <source>
        <dbReference type="SAM" id="MobiDB-lite"/>
    </source>
</evidence>
<evidence type="ECO:0000313" key="6">
    <source>
        <dbReference type="Proteomes" id="UP001634394"/>
    </source>
</evidence>
<dbReference type="GO" id="GO:0016757">
    <property type="term" value="F:glycosyltransferase activity"/>
    <property type="evidence" value="ECO:0007669"/>
    <property type="project" value="UniProtKB-KW"/>
</dbReference>
<dbReference type="InterPro" id="IPR001173">
    <property type="entry name" value="Glyco_trans_2-like"/>
</dbReference>
<keyword evidence="2" id="KW-0328">Glycosyltransferase</keyword>
<keyword evidence="2" id="KW-0812">Transmembrane</keyword>
<dbReference type="GO" id="GO:0030246">
    <property type="term" value="F:carbohydrate binding"/>
    <property type="evidence" value="ECO:0007669"/>
    <property type="project" value="UniProtKB-KW"/>
</dbReference>
<dbReference type="PANTHER" id="PTHR11675:SF133">
    <property type="entry name" value="GLYCOSYLTRANSFERASE 2-LIKE DOMAIN-CONTAINING PROTEIN"/>
    <property type="match status" value="1"/>
</dbReference>
<keyword evidence="2" id="KW-0333">Golgi apparatus</keyword>
<keyword evidence="2" id="KW-0430">Lectin</keyword>
<feature type="compositionally biased region" description="Polar residues" evidence="3">
    <location>
        <begin position="82"/>
        <end position="91"/>
    </location>
</feature>
<evidence type="ECO:0000313" key="5">
    <source>
        <dbReference type="EMBL" id="KAL3865532.1"/>
    </source>
</evidence>
<dbReference type="SUPFAM" id="SSF50370">
    <property type="entry name" value="Ricin B-like lectins"/>
    <property type="match status" value="1"/>
</dbReference>
<dbReference type="GO" id="GO:0000139">
    <property type="term" value="C:Golgi membrane"/>
    <property type="evidence" value="ECO:0007669"/>
    <property type="project" value="UniProtKB-SubCell"/>
</dbReference>
<evidence type="ECO:0000256" key="2">
    <source>
        <dbReference type="RuleBase" id="RU361242"/>
    </source>
</evidence>
<organism evidence="5 6">
    <name type="scientific">Sinanodonta woodiana</name>
    <name type="common">Chinese pond mussel</name>
    <name type="synonym">Anodonta woodiana</name>
    <dbReference type="NCBI Taxonomy" id="1069815"/>
    <lineage>
        <taxon>Eukaryota</taxon>
        <taxon>Metazoa</taxon>
        <taxon>Spiralia</taxon>
        <taxon>Lophotrochozoa</taxon>
        <taxon>Mollusca</taxon>
        <taxon>Bivalvia</taxon>
        <taxon>Autobranchia</taxon>
        <taxon>Heteroconchia</taxon>
        <taxon>Palaeoheterodonta</taxon>
        <taxon>Unionida</taxon>
        <taxon>Unionoidea</taxon>
        <taxon>Unionidae</taxon>
        <taxon>Unioninae</taxon>
        <taxon>Sinanodonta</taxon>
    </lineage>
</organism>
<gene>
    <name evidence="5" type="ORF">ACJMK2_042908</name>
</gene>
<feature type="compositionally biased region" description="Basic and acidic residues" evidence="3">
    <location>
        <begin position="96"/>
        <end position="105"/>
    </location>
</feature>